<keyword evidence="5" id="KW-0648">Protein biosynthesis</keyword>
<dbReference type="NCBIfam" id="NF001859">
    <property type="entry name" value="PRK00591.1"/>
    <property type="match status" value="1"/>
</dbReference>
<dbReference type="Pfam" id="PF00472">
    <property type="entry name" value="RF-1"/>
    <property type="match status" value="1"/>
</dbReference>
<dbReference type="NCBIfam" id="TIGR00019">
    <property type="entry name" value="prfA"/>
    <property type="match status" value="1"/>
</dbReference>
<dbReference type="SUPFAM" id="SSF75620">
    <property type="entry name" value="Release factor"/>
    <property type="match status" value="1"/>
</dbReference>
<dbReference type="FunFam" id="3.30.70.1660:FF:000002">
    <property type="entry name" value="Peptide chain release factor 1"/>
    <property type="match status" value="1"/>
</dbReference>
<dbReference type="AlphaFoldDB" id="A0A382H8U9"/>
<feature type="compositionally biased region" description="Basic and acidic residues" evidence="6">
    <location>
        <begin position="287"/>
        <end position="296"/>
    </location>
</feature>
<dbReference type="InterPro" id="IPR000352">
    <property type="entry name" value="Pep_chain_release_fac_I"/>
</dbReference>
<dbReference type="PANTHER" id="PTHR43804">
    <property type="entry name" value="LD18447P"/>
    <property type="match status" value="1"/>
</dbReference>
<accession>A0A382H8U9</accession>
<dbReference type="InterPro" id="IPR004373">
    <property type="entry name" value="RF-1"/>
</dbReference>
<feature type="region of interest" description="Disordered" evidence="6">
    <location>
        <begin position="287"/>
        <end position="307"/>
    </location>
</feature>
<dbReference type="GO" id="GO:0016149">
    <property type="term" value="F:translation release factor activity, codon specific"/>
    <property type="evidence" value="ECO:0007669"/>
    <property type="project" value="InterPro"/>
</dbReference>
<sequence length="359" mass="40657">MNLEENLNKILSKYDELQKKVTSDEVINSPKDYAIISKEISEILPTVDLIKKFKKITKEIKDSNAIIEDPKNDNEMKEMAKVELENLVNIEKELEKEIQIVLLPKDKDDSKNAVLEIRAGTGGDEAGLFAADLFRMYQRYCDFKSWKFEILSVSESLTGSYKEAMALVSGDNVFSKLKFESGVHRVQRVPDTEASGRIHTSAATVAVLPEVEDVEVNIDEKDLRIDVFRASGPGGQSVNTTDSAVRITHIPTNIVVQQQDEKSQHKNKAKALKILRARIYDYEQNKLKKSQSEARKNQVGTGDRSERIRTYNFPQGRVTDHRINLTLHKLEQVLSGESLDEIIDKLLAEDKDIKLANLN</sequence>
<dbReference type="PROSITE" id="PS00745">
    <property type="entry name" value="RF_PROK_I"/>
    <property type="match status" value="1"/>
</dbReference>
<dbReference type="Gene3D" id="3.30.70.1660">
    <property type="match status" value="1"/>
</dbReference>
<dbReference type="SMART" id="SM00937">
    <property type="entry name" value="PCRF"/>
    <property type="match status" value="1"/>
</dbReference>
<dbReference type="InterPro" id="IPR045853">
    <property type="entry name" value="Pep_chain_release_fac_I_sf"/>
</dbReference>
<dbReference type="InterPro" id="IPR050057">
    <property type="entry name" value="Prokaryotic/Mito_RF"/>
</dbReference>
<dbReference type="FunFam" id="3.30.70.1660:FF:000004">
    <property type="entry name" value="Peptide chain release factor 1"/>
    <property type="match status" value="1"/>
</dbReference>
<evidence type="ECO:0000256" key="4">
    <source>
        <dbReference type="ARBA" id="ARBA00022490"/>
    </source>
</evidence>
<dbReference type="PANTHER" id="PTHR43804:SF7">
    <property type="entry name" value="LD18447P"/>
    <property type="match status" value="1"/>
</dbReference>
<evidence type="ECO:0000256" key="6">
    <source>
        <dbReference type="SAM" id="MobiDB-lite"/>
    </source>
</evidence>
<dbReference type="EMBL" id="UINC01059446">
    <property type="protein sequence ID" value="SVB82861.1"/>
    <property type="molecule type" value="Genomic_DNA"/>
</dbReference>
<comment type="similarity">
    <text evidence="2">Belongs to the prokaryotic/mitochondrial release factor family.</text>
</comment>
<keyword evidence="4" id="KW-0963">Cytoplasm</keyword>
<evidence type="ECO:0000256" key="1">
    <source>
        <dbReference type="ARBA" id="ARBA00004496"/>
    </source>
</evidence>
<organism evidence="8">
    <name type="scientific">marine metagenome</name>
    <dbReference type="NCBI Taxonomy" id="408172"/>
    <lineage>
        <taxon>unclassified sequences</taxon>
        <taxon>metagenomes</taxon>
        <taxon>ecological metagenomes</taxon>
    </lineage>
</organism>
<protein>
    <recommendedName>
        <fullName evidence="7">Prokaryotic-type class I peptide chain release factors domain-containing protein</fullName>
    </recommendedName>
</protein>
<dbReference type="FunFam" id="3.30.160.20:FF:000004">
    <property type="entry name" value="Peptide chain release factor 1"/>
    <property type="match status" value="1"/>
</dbReference>
<evidence type="ECO:0000259" key="7">
    <source>
        <dbReference type="PROSITE" id="PS00745"/>
    </source>
</evidence>
<dbReference type="InterPro" id="IPR005139">
    <property type="entry name" value="PCRF"/>
</dbReference>
<evidence type="ECO:0000256" key="5">
    <source>
        <dbReference type="ARBA" id="ARBA00022917"/>
    </source>
</evidence>
<name>A0A382H8U9_9ZZZZ</name>
<dbReference type="Gene3D" id="3.30.160.20">
    <property type="match status" value="1"/>
</dbReference>
<comment type="subcellular location">
    <subcellularLocation>
        <location evidence="1">Cytoplasm</location>
    </subcellularLocation>
</comment>
<evidence type="ECO:0000313" key="8">
    <source>
        <dbReference type="EMBL" id="SVB82861.1"/>
    </source>
</evidence>
<gene>
    <name evidence="8" type="ORF">METZ01_LOCUS235715</name>
</gene>
<dbReference type="GO" id="GO:0005829">
    <property type="term" value="C:cytosol"/>
    <property type="evidence" value="ECO:0007669"/>
    <property type="project" value="UniProtKB-ARBA"/>
</dbReference>
<dbReference type="Pfam" id="PF03462">
    <property type="entry name" value="PCRF"/>
    <property type="match status" value="1"/>
</dbReference>
<dbReference type="HAMAP" id="MF_00093">
    <property type="entry name" value="Rel_fac_1"/>
    <property type="match status" value="1"/>
</dbReference>
<evidence type="ECO:0000256" key="2">
    <source>
        <dbReference type="ARBA" id="ARBA00010835"/>
    </source>
</evidence>
<keyword evidence="3" id="KW-0488">Methylation</keyword>
<feature type="domain" description="Prokaryotic-type class I peptide chain release factors" evidence="7">
    <location>
        <begin position="229"/>
        <end position="245"/>
    </location>
</feature>
<proteinExistence type="inferred from homology"/>
<dbReference type="Gene3D" id="6.10.140.1950">
    <property type="match status" value="1"/>
</dbReference>
<reference evidence="8" key="1">
    <citation type="submission" date="2018-05" db="EMBL/GenBank/DDBJ databases">
        <authorList>
            <person name="Lanie J.A."/>
            <person name="Ng W.-L."/>
            <person name="Kazmierczak K.M."/>
            <person name="Andrzejewski T.M."/>
            <person name="Davidsen T.M."/>
            <person name="Wayne K.J."/>
            <person name="Tettelin H."/>
            <person name="Glass J.I."/>
            <person name="Rusch D."/>
            <person name="Podicherti R."/>
            <person name="Tsui H.-C.T."/>
            <person name="Winkler M.E."/>
        </authorList>
    </citation>
    <scope>NUCLEOTIDE SEQUENCE</scope>
</reference>
<evidence type="ECO:0000256" key="3">
    <source>
        <dbReference type="ARBA" id="ARBA00022481"/>
    </source>
</evidence>